<dbReference type="Proteomes" id="UP000005289">
    <property type="component" value="Chromosome"/>
</dbReference>
<sequence length="106" mass="11903">MNLSGIVVICPPERLESVESALRELSGVEVHYQDRDQGKIVVVQEAQSIEAEMNGLRRIKAVPGVILADMVYHYFEEDPEILEGLQNVRRNRPEKGSDISSSTLPR</sequence>
<proteinExistence type="inferred from homology"/>
<keyword evidence="7" id="KW-1185">Reference proteome</keyword>
<dbReference type="PANTHER" id="PTHR38603">
    <property type="entry name" value="CHAPERONE NAPD"/>
    <property type="match status" value="1"/>
</dbReference>
<dbReference type="EMBL" id="CP007029">
    <property type="protein sequence ID" value="AHE98137.1"/>
    <property type="molecule type" value="Genomic_DNA"/>
</dbReference>
<dbReference type="Gene3D" id="3.30.70.920">
    <property type="match status" value="1"/>
</dbReference>
<evidence type="ECO:0000313" key="6">
    <source>
        <dbReference type="EMBL" id="AHE98137.1"/>
    </source>
</evidence>
<evidence type="ECO:0000256" key="5">
    <source>
        <dbReference type="SAM" id="MobiDB-lite"/>
    </source>
</evidence>
<dbReference type="PANTHER" id="PTHR38603:SF1">
    <property type="entry name" value="CHAPERONE NAPD"/>
    <property type="match status" value="1"/>
</dbReference>
<accession>W0DLK3</accession>
<dbReference type="KEGG" id="tti:THITH_07520"/>
<keyword evidence="2 4" id="KW-0963">Cytoplasm</keyword>
<dbReference type="HOGENOM" id="CLU_155794_0_0_6"/>
<reference evidence="6 7" key="1">
    <citation type="submission" date="2013-12" db="EMBL/GenBank/DDBJ databases">
        <authorList>
            <consortium name="DOE Joint Genome Institute"/>
            <person name="Muyzer G."/>
            <person name="Huntemann M."/>
            <person name="Han J."/>
            <person name="Chen A."/>
            <person name="Kyrpides N."/>
            <person name="Mavromatis K."/>
            <person name="Markowitz V."/>
            <person name="Palaniappan K."/>
            <person name="Ivanova N."/>
            <person name="Schaumberg A."/>
            <person name="Pati A."/>
            <person name="Liolios K."/>
            <person name="Nordberg H.P."/>
            <person name="Cantor M.N."/>
            <person name="Hua S.X."/>
            <person name="Woyke T."/>
        </authorList>
    </citation>
    <scope>NUCLEOTIDE SEQUENCE [LARGE SCALE GENOMIC DNA]</scope>
    <source>
        <strain evidence="6 7">ARh 1</strain>
    </source>
</reference>
<evidence type="ECO:0000256" key="2">
    <source>
        <dbReference type="ARBA" id="ARBA00022490"/>
    </source>
</evidence>
<comment type="subcellular location">
    <subcellularLocation>
        <location evidence="1 4">Cytoplasm</location>
    </subcellularLocation>
</comment>
<comment type="similarity">
    <text evidence="4">Belongs to the NapD family.</text>
</comment>
<dbReference type="GO" id="GO:0005048">
    <property type="term" value="F:signal sequence binding"/>
    <property type="evidence" value="ECO:0007669"/>
    <property type="project" value="UniProtKB-UniRule"/>
</dbReference>
<evidence type="ECO:0000256" key="1">
    <source>
        <dbReference type="ARBA" id="ARBA00004496"/>
    </source>
</evidence>
<evidence type="ECO:0000313" key="7">
    <source>
        <dbReference type="Proteomes" id="UP000005289"/>
    </source>
</evidence>
<dbReference type="Pfam" id="PF03927">
    <property type="entry name" value="NapD"/>
    <property type="match status" value="1"/>
</dbReference>
<dbReference type="InterPro" id="IPR005623">
    <property type="entry name" value="Chaperone_NapD_NO3_reduct"/>
</dbReference>
<evidence type="ECO:0000256" key="3">
    <source>
        <dbReference type="ARBA" id="ARBA00023186"/>
    </source>
</evidence>
<dbReference type="HAMAP" id="MF_02200">
    <property type="entry name" value="NapD"/>
    <property type="match status" value="1"/>
</dbReference>
<dbReference type="RefSeq" id="WP_025367373.1">
    <property type="nucleotide sequence ID" value="NZ_CP007029.1"/>
</dbReference>
<dbReference type="GO" id="GO:0005737">
    <property type="term" value="C:cytoplasm"/>
    <property type="evidence" value="ECO:0007669"/>
    <property type="project" value="UniProtKB-SubCell"/>
</dbReference>
<name>W0DLK3_9GAMM</name>
<comment type="function">
    <text evidence="4">Chaperone for NapA, the catalytic subunit of the periplasmic nitrate reductase. It binds directly and specifically to the twin-arginine signal peptide of NapA, preventing premature interaction with the Tat translocase and premature export.</text>
</comment>
<organism evidence="6 7">
    <name type="scientific">Thioalkalivibrio paradoxus ARh 1</name>
    <dbReference type="NCBI Taxonomy" id="713585"/>
    <lineage>
        <taxon>Bacteria</taxon>
        <taxon>Pseudomonadati</taxon>
        <taxon>Pseudomonadota</taxon>
        <taxon>Gammaproteobacteria</taxon>
        <taxon>Chromatiales</taxon>
        <taxon>Ectothiorhodospiraceae</taxon>
        <taxon>Thioalkalivibrio</taxon>
    </lineage>
</organism>
<comment type="subunit">
    <text evidence="4">Interacts with the cytoplasmic NapA precursor.</text>
</comment>
<keyword evidence="3 4" id="KW-0143">Chaperone</keyword>
<dbReference type="STRING" id="713585.THITH_07520"/>
<feature type="region of interest" description="Disordered" evidence="5">
    <location>
        <begin position="86"/>
        <end position="106"/>
    </location>
</feature>
<dbReference type="AlphaFoldDB" id="W0DLK3"/>
<protein>
    <recommendedName>
        <fullName evidence="4">Chaperone NapD</fullName>
    </recommendedName>
    <alternativeName>
        <fullName evidence="4">NapA signal peptide-binding chaperone NapD</fullName>
    </alternativeName>
</protein>
<evidence type="ECO:0000256" key="4">
    <source>
        <dbReference type="HAMAP-Rule" id="MF_02200"/>
    </source>
</evidence>
<dbReference type="OrthoDB" id="5770785at2"/>
<dbReference type="GO" id="GO:0051224">
    <property type="term" value="P:negative regulation of protein transport"/>
    <property type="evidence" value="ECO:0007669"/>
    <property type="project" value="UniProtKB-UniRule"/>
</dbReference>
<gene>
    <name evidence="4" type="primary">napD</name>
    <name evidence="6" type="ORF">THITH_07520</name>
</gene>